<accession>A0A177E994</accession>
<dbReference type="Pfam" id="PF06325">
    <property type="entry name" value="PrmA"/>
    <property type="match status" value="1"/>
</dbReference>
<dbReference type="Proteomes" id="UP000076964">
    <property type="component" value="Unassembled WGS sequence"/>
</dbReference>
<evidence type="ECO:0000313" key="4">
    <source>
        <dbReference type="Proteomes" id="UP000076964"/>
    </source>
</evidence>
<dbReference type="InterPro" id="IPR050078">
    <property type="entry name" value="Ribosomal_L11_MeTrfase_PrmA"/>
</dbReference>
<dbReference type="SUPFAM" id="SSF53335">
    <property type="entry name" value="S-adenosyl-L-methionine-dependent methyltransferases"/>
    <property type="match status" value="1"/>
</dbReference>
<organism evidence="3 4">
    <name type="scientific">Thermodesulfatator autotrophicus</name>
    <dbReference type="NCBI Taxonomy" id="1795632"/>
    <lineage>
        <taxon>Bacteria</taxon>
        <taxon>Pseudomonadati</taxon>
        <taxon>Thermodesulfobacteriota</taxon>
        <taxon>Thermodesulfobacteria</taxon>
        <taxon>Thermodesulfobacteriales</taxon>
        <taxon>Thermodesulfatatoraceae</taxon>
        <taxon>Thermodesulfatator</taxon>
    </lineage>
</organism>
<sequence>MLRGSHKKYHQLYLYSFDRKHPALHEIDDEDFIGCWEEDGLAIVFFHKPKDALLERLAKDLGLTIEDKARVSYDEWGEGRKIGPLKLGDIILRPLWDEGPGLKFDPGVVFGSGNHPTTKLCLSWIYKLWQQYGPFKKVADLGCGAGLLSLLSASLGAQVFAADFNPLCVALTRKNLALNQLEKQATVVCEDVKKLVPFEADLVIGNLFKGLLLDLFGLPSFWNNRYYLFSGFSPAMEEELKRALWPKARIKGREEQDGWVIWFVENEV</sequence>
<dbReference type="AlphaFoldDB" id="A0A177E994"/>
<evidence type="ECO:0000313" key="3">
    <source>
        <dbReference type="EMBL" id="OAG28485.1"/>
    </source>
</evidence>
<proteinExistence type="predicted"/>
<evidence type="ECO:0000256" key="1">
    <source>
        <dbReference type="ARBA" id="ARBA00022603"/>
    </source>
</evidence>
<reference evidence="3 4" key="1">
    <citation type="submission" date="2016-02" db="EMBL/GenBank/DDBJ databases">
        <title>Draft genome sequence of Thermodesulfatator sp. S606.</title>
        <authorList>
            <person name="Lai Q."/>
            <person name="Cao J."/>
            <person name="Dupont S."/>
            <person name="Shao Z."/>
            <person name="Jebbar M."/>
            <person name="Alain K."/>
        </authorList>
    </citation>
    <scope>NUCLEOTIDE SEQUENCE [LARGE SCALE GENOMIC DNA]</scope>
    <source>
        <strain evidence="3 4">S606</strain>
    </source>
</reference>
<comment type="caution">
    <text evidence="3">The sequence shown here is derived from an EMBL/GenBank/DDBJ whole genome shotgun (WGS) entry which is preliminary data.</text>
</comment>
<keyword evidence="2" id="KW-0808">Transferase</keyword>
<dbReference type="EMBL" id="LSFI01000004">
    <property type="protein sequence ID" value="OAG28485.1"/>
    <property type="molecule type" value="Genomic_DNA"/>
</dbReference>
<dbReference type="PANTHER" id="PTHR43648:SF1">
    <property type="entry name" value="ELECTRON TRANSFER FLAVOPROTEIN BETA SUBUNIT LYSINE METHYLTRANSFERASE"/>
    <property type="match status" value="1"/>
</dbReference>
<name>A0A177E994_9BACT</name>
<evidence type="ECO:0008006" key="5">
    <source>
        <dbReference type="Google" id="ProtNLM"/>
    </source>
</evidence>
<dbReference type="STRING" id="1795632.TH606_01260"/>
<dbReference type="Gene3D" id="3.40.50.150">
    <property type="entry name" value="Vaccinia Virus protein VP39"/>
    <property type="match status" value="1"/>
</dbReference>
<dbReference type="GO" id="GO:0032259">
    <property type="term" value="P:methylation"/>
    <property type="evidence" value="ECO:0007669"/>
    <property type="project" value="UniProtKB-KW"/>
</dbReference>
<dbReference type="InterPro" id="IPR029063">
    <property type="entry name" value="SAM-dependent_MTases_sf"/>
</dbReference>
<dbReference type="GO" id="GO:0008276">
    <property type="term" value="F:protein methyltransferase activity"/>
    <property type="evidence" value="ECO:0007669"/>
    <property type="project" value="TreeGrafter"/>
</dbReference>
<dbReference type="RefSeq" id="WP_068540802.1">
    <property type="nucleotide sequence ID" value="NZ_LSFI01000004.1"/>
</dbReference>
<keyword evidence="1" id="KW-0489">Methyltransferase</keyword>
<keyword evidence="4" id="KW-1185">Reference proteome</keyword>
<evidence type="ECO:0000256" key="2">
    <source>
        <dbReference type="ARBA" id="ARBA00022679"/>
    </source>
</evidence>
<protein>
    <recommendedName>
        <fullName evidence="5">Methyltransferase small domain-containing protein</fullName>
    </recommendedName>
</protein>
<dbReference type="PANTHER" id="PTHR43648">
    <property type="entry name" value="ELECTRON TRANSFER FLAVOPROTEIN BETA SUBUNIT LYSINE METHYLTRANSFERASE"/>
    <property type="match status" value="1"/>
</dbReference>
<gene>
    <name evidence="3" type="ORF">TH606_01260</name>
</gene>